<dbReference type="PANTHER" id="PTHR21600:SF91">
    <property type="entry name" value="DUAL-SPECIFICITY RNA PSEUDOURIDINE SYNTHASE RLUA"/>
    <property type="match status" value="1"/>
</dbReference>
<dbReference type="InterPro" id="IPR006224">
    <property type="entry name" value="PsdUridine_synth_RluA-like_CS"/>
</dbReference>
<dbReference type="GO" id="GO:0016853">
    <property type="term" value="F:isomerase activity"/>
    <property type="evidence" value="ECO:0007669"/>
    <property type="project" value="UniProtKB-KW"/>
</dbReference>
<accession>A0ABU7LRM1</accession>
<evidence type="ECO:0000256" key="6">
    <source>
        <dbReference type="ARBA" id="ARBA00036916"/>
    </source>
</evidence>
<comment type="caution">
    <text evidence="10">The sequence shown here is derived from an EMBL/GenBank/DDBJ whole genome shotgun (WGS) entry which is preliminary data.</text>
</comment>
<evidence type="ECO:0000259" key="9">
    <source>
        <dbReference type="Pfam" id="PF00849"/>
    </source>
</evidence>
<comment type="catalytic activity">
    <reaction evidence="6">
        <text>uridine(746) in 23S rRNA = pseudouridine(746) in 23S rRNA</text>
        <dbReference type="Rhea" id="RHEA:42548"/>
        <dbReference type="Rhea" id="RHEA-COMP:10109"/>
        <dbReference type="Rhea" id="RHEA-COMP:10110"/>
        <dbReference type="ChEBI" id="CHEBI:65314"/>
        <dbReference type="ChEBI" id="CHEBI:65315"/>
        <dbReference type="EC" id="5.4.99.29"/>
    </reaction>
</comment>
<keyword evidence="4 8" id="KW-0413">Isomerase</keyword>
<evidence type="ECO:0000256" key="3">
    <source>
        <dbReference type="ARBA" id="ARBA00022694"/>
    </source>
</evidence>
<dbReference type="EMBL" id="JAZDRP010000004">
    <property type="protein sequence ID" value="MEE2526239.1"/>
    <property type="molecule type" value="Genomic_DNA"/>
</dbReference>
<dbReference type="NCBIfam" id="TIGR00005">
    <property type="entry name" value="rluA_subfam"/>
    <property type="match status" value="1"/>
</dbReference>
<dbReference type="CDD" id="cd02869">
    <property type="entry name" value="PseudoU_synth_RluA_like"/>
    <property type="match status" value="1"/>
</dbReference>
<keyword evidence="11" id="KW-1185">Reference proteome</keyword>
<dbReference type="SUPFAM" id="SSF55120">
    <property type="entry name" value="Pseudouridine synthase"/>
    <property type="match status" value="1"/>
</dbReference>
<keyword evidence="2" id="KW-0698">rRNA processing</keyword>
<evidence type="ECO:0000256" key="5">
    <source>
        <dbReference type="ARBA" id="ARBA00036184"/>
    </source>
</evidence>
<comment type="function">
    <text evidence="7">Dual specificity enzyme that catalyzes the synthesis of pseudouridine from uracil-746 in 23S ribosomal RNA and from uracil-32 in the anticodon stem and loop of transfer RNAs.</text>
</comment>
<dbReference type="Pfam" id="PF00849">
    <property type="entry name" value="PseudoU_synth_2"/>
    <property type="match status" value="1"/>
</dbReference>
<evidence type="ECO:0000256" key="4">
    <source>
        <dbReference type="ARBA" id="ARBA00023235"/>
    </source>
</evidence>
<dbReference type="InterPro" id="IPR006225">
    <property type="entry name" value="PsdUridine_synth_RluC/D"/>
</dbReference>
<keyword evidence="3" id="KW-0819">tRNA processing</keyword>
<dbReference type="Proteomes" id="UP001354971">
    <property type="component" value="Unassembled WGS sequence"/>
</dbReference>
<dbReference type="InterPro" id="IPR050188">
    <property type="entry name" value="RluA_PseudoU_synthase"/>
</dbReference>
<dbReference type="Gene3D" id="3.30.2350.10">
    <property type="entry name" value="Pseudouridine synthase"/>
    <property type="match status" value="1"/>
</dbReference>
<evidence type="ECO:0000256" key="7">
    <source>
        <dbReference type="ARBA" id="ARBA00037305"/>
    </source>
</evidence>
<evidence type="ECO:0000256" key="2">
    <source>
        <dbReference type="ARBA" id="ARBA00022552"/>
    </source>
</evidence>
<gene>
    <name evidence="10" type="ORF">V0U79_07660</name>
</gene>
<dbReference type="InterPro" id="IPR006145">
    <property type="entry name" value="PsdUridine_synth_RsuA/RluA"/>
</dbReference>
<reference evidence="10 11" key="1">
    <citation type="submission" date="2024-01" db="EMBL/GenBank/DDBJ databases">
        <title>Hyphobacterium bacterium isolated from marine sediment.</title>
        <authorList>
            <person name="Zhao S."/>
        </authorList>
    </citation>
    <scope>NUCLEOTIDE SEQUENCE [LARGE SCALE GENOMIC DNA]</scope>
    <source>
        <strain evidence="11">HN65</strain>
    </source>
</reference>
<dbReference type="InterPro" id="IPR020103">
    <property type="entry name" value="PsdUridine_synth_cat_dom_sf"/>
</dbReference>
<proteinExistence type="inferred from homology"/>
<comment type="similarity">
    <text evidence="1 8">Belongs to the pseudouridine synthase RluA family.</text>
</comment>
<dbReference type="EC" id="5.4.99.-" evidence="8"/>
<protein>
    <recommendedName>
        <fullName evidence="8">Pseudouridine synthase</fullName>
        <ecNumber evidence="8">5.4.99.-</ecNumber>
    </recommendedName>
</protein>
<comment type="function">
    <text evidence="8">Responsible for synthesis of pseudouridine from uracil.</text>
</comment>
<comment type="catalytic activity">
    <reaction evidence="5">
        <text>uridine(32) in tRNA = pseudouridine(32) in tRNA</text>
        <dbReference type="Rhea" id="RHEA:42544"/>
        <dbReference type="Rhea" id="RHEA-COMP:10107"/>
        <dbReference type="Rhea" id="RHEA-COMP:10108"/>
        <dbReference type="ChEBI" id="CHEBI:65314"/>
        <dbReference type="ChEBI" id="CHEBI:65315"/>
        <dbReference type="EC" id="5.4.99.28"/>
    </reaction>
</comment>
<dbReference type="PROSITE" id="PS01129">
    <property type="entry name" value="PSI_RLU"/>
    <property type="match status" value="1"/>
</dbReference>
<evidence type="ECO:0000256" key="8">
    <source>
        <dbReference type="RuleBase" id="RU362028"/>
    </source>
</evidence>
<name>A0ABU7LRM1_9PROT</name>
<dbReference type="PANTHER" id="PTHR21600">
    <property type="entry name" value="MITOCHONDRIAL RNA PSEUDOURIDINE SYNTHASE"/>
    <property type="match status" value="1"/>
</dbReference>
<dbReference type="RefSeq" id="WP_330198902.1">
    <property type="nucleotide sequence ID" value="NZ_JAZDRP010000004.1"/>
</dbReference>
<organism evidence="10 11">
    <name type="scientific">Hyphobacterium lacteum</name>
    <dbReference type="NCBI Taxonomy" id="3116575"/>
    <lineage>
        <taxon>Bacteria</taxon>
        <taxon>Pseudomonadati</taxon>
        <taxon>Pseudomonadota</taxon>
        <taxon>Alphaproteobacteria</taxon>
        <taxon>Maricaulales</taxon>
        <taxon>Maricaulaceae</taxon>
        <taxon>Hyphobacterium</taxon>
    </lineage>
</organism>
<evidence type="ECO:0000313" key="10">
    <source>
        <dbReference type="EMBL" id="MEE2526239.1"/>
    </source>
</evidence>
<comment type="catalytic activity">
    <reaction evidence="8">
        <text>a uridine in RNA = a pseudouridine in RNA</text>
        <dbReference type="Rhea" id="RHEA:48348"/>
        <dbReference type="Rhea" id="RHEA-COMP:12068"/>
        <dbReference type="Rhea" id="RHEA-COMP:12069"/>
        <dbReference type="ChEBI" id="CHEBI:65314"/>
        <dbReference type="ChEBI" id="CHEBI:65315"/>
    </reaction>
</comment>
<evidence type="ECO:0000256" key="1">
    <source>
        <dbReference type="ARBA" id="ARBA00010876"/>
    </source>
</evidence>
<feature type="domain" description="Pseudouridine synthase RsuA/RluA-like" evidence="9">
    <location>
        <begin position="13"/>
        <end position="160"/>
    </location>
</feature>
<evidence type="ECO:0000313" key="11">
    <source>
        <dbReference type="Proteomes" id="UP001354971"/>
    </source>
</evidence>
<sequence>MRGLLPVIHADDHILVLDKPAGLLSVPGKTPDRADCLESRAREEYRAARIIHRLDMDTSGVIVLALTAKAQATIGRQFEKRETQKRYVALVRGTLEADTGRVDAPIITDWPNRPRQHIDPVNGRQAITDWRVLERGGGISRMALTPLTGRSHQLRLHMAHIGHPILGDNFYADTETRALRDRLCLHAESLGFIHPESGEHLRFTSPAPF</sequence>